<evidence type="ECO:0000256" key="1">
    <source>
        <dbReference type="SAM" id="Phobius"/>
    </source>
</evidence>
<feature type="transmembrane region" description="Helical" evidence="1">
    <location>
        <begin position="36"/>
        <end position="53"/>
    </location>
</feature>
<accession>A0A420E1N7</accession>
<keyword evidence="3" id="KW-1185">Reference proteome</keyword>
<feature type="transmembrane region" description="Helical" evidence="1">
    <location>
        <begin position="12"/>
        <end position="30"/>
    </location>
</feature>
<keyword evidence="1" id="KW-1133">Transmembrane helix</keyword>
<gene>
    <name evidence="2" type="ORF">C8N26_1634</name>
</gene>
<dbReference type="RefSeq" id="WP_147418492.1">
    <property type="nucleotide sequence ID" value="NZ_RAQM01000008.1"/>
</dbReference>
<keyword evidence="1" id="KW-0472">Membrane</keyword>
<protein>
    <submittedName>
        <fullName evidence="2">Uncharacterized protein</fullName>
    </submittedName>
</protein>
<organism evidence="2 3">
    <name type="scientific">Tenacibaculum lutimaris</name>
    <dbReference type="NCBI Taxonomy" id="285258"/>
    <lineage>
        <taxon>Bacteria</taxon>
        <taxon>Pseudomonadati</taxon>
        <taxon>Bacteroidota</taxon>
        <taxon>Flavobacteriia</taxon>
        <taxon>Flavobacteriales</taxon>
        <taxon>Flavobacteriaceae</taxon>
        <taxon>Tenacibaculum</taxon>
    </lineage>
</organism>
<dbReference type="EMBL" id="RAQM01000008">
    <property type="protein sequence ID" value="RKF04002.1"/>
    <property type="molecule type" value="Genomic_DNA"/>
</dbReference>
<evidence type="ECO:0000313" key="2">
    <source>
        <dbReference type="EMBL" id="RKF04002.1"/>
    </source>
</evidence>
<dbReference type="AlphaFoldDB" id="A0A420E1N7"/>
<name>A0A420E1N7_9FLAO</name>
<proteinExistence type="predicted"/>
<sequence length="405" mass="47956">MKLENKNDLLRIILIINITIILSIKALSFINAANYLPGMLILLANISFIIGITSGIKKQLFLKFCFISSFFYFTVLLLYHFIDDGFLFLETILIIIYSIFYLIIKNKLNKKYNETEAKSKDKTSDLYILSVCVSTLFTIYTIYTQINNYLNKKAIHEQYEKDRIKNDLRWIEEMNYHIDNLSKNHYITGSKLSHENNSVFKNFMKVIEVTDSEIILLKFKSRAYTPVARLMEETYMKYDKKDTVRITKQKLKKTIAPEIRDDVYKHQNGLKKEGIYYTVKDIKYIDGPYLSIKDEHEVQLVEGDTTFFKFKNRNKKAYLTKIENISGNYKWHNKLPMPINGYSLNSRDYNKSAEFSLKATNIDYRQDFRFKLYLEDSLKNKHVFLVVKSSEDNNFITFDCKRVFE</sequence>
<comment type="caution">
    <text evidence="2">The sequence shown here is derived from an EMBL/GenBank/DDBJ whole genome shotgun (WGS) entry which is preliminary data.</text>
</comment>
<feature type="transmembrane region" description="Helical" evidence="1">
    <location>
        <begin position="85"/>
        <end position="104"/>
    </location>
</feature>
<reference evidence="2 3" key="1">
    <citation type="submission" date="2018-09" db="EMBL/GenBank/DDBJ databases">
        <title>Genomic Encyclopedia of Archaeal and Bacterial Type Strains, Phase II (KMG-II): from individual species to whole genera.</title>
        <authorList>
            <person name="Goeker M."/>
        </authorList>
    </citation>
    <scope>NUCLEOTIDE SEQUENCE [LARGE SCALE GENOMIC DNA]</scope>
    <source>
        <strain evidence="2 3">DSM 16505</strain>
    </source>
</reference>
<feature type="transmembrane region" description="Helical" evidence="1">
    <location>
        <begin position="60"/>
        <end position="79"/>
    </location>
</feature>
<keyword evidence="1" id="KW-0812">Transmembrane</keyword>
<feature type="transmembrane region" description="Helical" evidence="1">
    <location>
        <begin position="125"/>
        <end position="143"/>
    </location>
</feature>
<dbReference type="Proteomes" id="UP000285780">
    <property type="component" value="Unassembled WGS sequence"/>
</dbReference>
<evidence type="ECO:0000313" key="3">
    <source>
        <dbReference type="Proteomes" id="UP000285780"/>
    </source>
</evidence>